<sequence>MSPTSNTPAYGQGDATYQAAGGLEGITALVDRFYQRMDTLPEARILRAMHSDDLTSSRQKLTWFLSGWTGGPKLYAEHVGAISIPVAHAHLPADESSVQAWLTCMDLALQDLNYPDDFRHYMIQQLSRPAESIRLMCKFHADKNAHGS</sequence>
<dbReference type="Pfam" id="PF01152">
    <property type="entry name" value="Bac_globin"/>
    <property type="match status" value="1"/>
</dbReference>
<dbReference type="SUPFAM" id="SSF46458">
    <property type="entry name" value="Globin-like"/>
    <property type="match status" value="1"/>
</dbReference>
<dbReference type="Proteomes" id="UP001620597">
    <property type="component" value="Unassembled WGS sequence"/>
</dbReference>
<gene>
    <name evidence="6" type="ORF">WG929_01135</name>
</gene>
<name>A0ABW8NDH5_9GAMM</name>
<dbReference type="PANTHER" id="PTHR47366">
    <property type="entry name" value="TWO-ON-TWO HEMOGLOBIN-3"/>
    <property type="match status" value="1"/>
</dbReference>
<evidence type="ECO:0000256" key="4">
    <source>
        <dbReference type="ARBA" id="ARBA00023004"/>
    </source>
</evidence>
<accession>A0ABW8NDH5</accession>
<evidence type="ECO:0000256" key="3">
    <source>
        <dbReference type="ARBA" id="ARBA00022723"/>
    </source>
</evidence>
<reference evidence="6 7" key="1">
    <citation type="submission" date="2024-03" db="EMBL/GenBank/DDBJ databases">
        <title>High-quality draft genome sequence of Oceanobacter sp. wDCs-4.</title>
        <authorList>
            <person name="Dong C."/>
        </authorList>
    </citation>
    <scope>NUCLEOTIDE SEQUENCE [LARGE SCALE GENOMIC DNA]</scope>
    <source>
        <strain evidence="7">wDCs-4</strain>
    </source>
</reference>
<evidence type="ECO:0000313" key="6">
    <source>
        <dbReference type="EMBL" id="MFK4751001.1"/>
    </source>
</evidence>
<evidence type="ECO:0000256" key="1">
    <source>
        <dbReference type="ARBA" id="ARBA00022448"/>
    </source>
</evidence>
<protein>
    <submittedName>
        <fullName evidence="6">Group II truncated hemoglobin</fullName>
    </submittedName>
</protein>
<keyword evidence="4" id="KW-0408">Iron</keyword>
<dbReference type="InterPro" id="IPR001486">
    <property type="entry name" value="Hemoglobin_trunc"/>
</dbReference>
<evidence type="ECO:0000313" key="7">
    <source>
        <dbReference type="Proteomes" id="UP001620597"/>
    </source>
</evidence>
<dbReference type="EMBL" id="JBBKTX010000001">
    <property type="protein sequence ID" value="MFK4751001.1"/>
    <property type="molecule type" value="Genomic_DNA"/>
</dbReference>
<keyword evidence="3" id="KW-0479">Metal-binding</keyword>
<comment type="similarity">
    <text evidence="5">Belongs to the truncated hemoglobin family. Group II subfamily.</text>
</comment>
<keyword evidence="7" id="KW-1185">Reference proteome</keyword>
<evidence type="ECO:0000256" key="2">
    <source>
        <dbReference type="ARBA" id="ARBA00022617"/>
    </source>
</evidence>
<dbReference type="InterPro" id="IPR044203">
    <property type="entry name" value="GlbO/GLB3-like"/>
</dbReference>
<proteinExistence type="inferred from homology"/>
<evidence type="ECO:0000256" key="5">
    <source>
        <dbReference type="ARBA" id="ARBA00034496"/>
    </source>
</evidence>
<dbReference type="InterPro" id="IPR009050">
    <property type="entry name" value="Globin-like_sf"/>
</dbReference>
<comment type="caution">
    <text evidence="6">The sequence shown here is derived from an EMBL/GenBank/DDBJ whole genome shotgun (WGS) entry which is preliminary data.</text>
</comment>
<dbReference type="Gene3D" id="1.10.490.10">
    <property type="entry name" value="Globins"/>
    <property type="match status" value="1"/>
</dbReference>
<dbReference type="CDD" id="cd14773">
    <property type="entry name" value="TrHb2_PhHbO-like_O"/>
    <property type="match status" value="1"/>
</dbReference>
<dbReference type="RefSeq" id="WP_416204537.1">
    <property type="nucleotide sequence ID" value="NZ_JBBKTX010000001.1"/>
</dbReference>
<dbReference type="PANTHER" id="PTHR47366:SF1">
    <property type="entry name" value="TWO-ON-TWO HEMOGLOBIN-3"/>
    <property type="match status" value="1"/>
</dbReference>
<keyword evidence="1" id="KW-0813">Transport</keyword>
<dbReference type="InterPro" id="IPR012292">
    <property type="entry name" value="Globin/Proto"/>
</dbReference>
<organism evidence="6 7">
    <name type="scientific">Oceanobacter antarcticus</name>
    <dbReference type="NCBI Taxonomy" id="3133425"/>
    <lineage>
        <taxon>Bacteria</taxon>
        <taxon>Pseudomonadati</taxon>
        <taxon>Pseudomonadota</taxon>
        <taxon>Gammaproteobacteria</taxon>
        <taxon>Oceanospirillales</taxon>
        <taxon>Oceanospirillaceae</taxon>
        <taxon>Oceanobacter</taxon>
    </lineage>
</organism>
<keyword evidence="2" id="KW-0349">Heme</keyword>